<dbReference type="Gene3D" id="1.20.120.310">
    <property type="entry name" value="ERV/ALR sulfhydryl oxidase domain"/>
    <property type="match status" value="1"/>
</dbReference>
<accession>A0AAV9JNC0</accession>
<dbReference type="InterPro" id="IPR036774">
    <property type="entry name" value="ERV/ALR_sulphydryl_oxid_sf"/>
</dbReference>
<keyword evidence="5" id="KW-1015">Disulfide bond</keyword>
<evidence type="ECO:0000313" key="9">
    <source>
        <dbReference type="Proteomes" id="UP001324427"/>
    </source>
</evidence>
<sequence>MPVAPGPSRRLVLLIVAFSALVAIVFVSSFRSQAIGTRHPNNQNPTIPAHHVDVQQATLTGGTIMPKLGNETLKAELGRASWKLFHTIMARYPDAPDADERTALQSYIHLFVRLYPCGECAEHFRLIVDKFPPQVSSRSAAAAWACHVHNEVNKSLGKDVFDCANIGDFYDCGCVEDGKEAVGDAAVSTGAGAEAVRSVAGFEKPEMSLEQKERMTGANGRKFDMDLMTGDTPLRLEKEG</sequence>
<feature type="domain" description="ERV/ALR sulfhydryl oxidase" evidence="7">
    <location>
        <begin position="70"/>
        <end position="170"/>
    </location>
</feature>
<comment type="cofactor">
    <cofactor evidence="1 6">
        <name>FAD</name>
        <dbReference type="ChEBI" id="CHEBI:57692"/>
    </cofactor>
</comment>
<dbReference type="PROSITE" id="PS51324">
    <property type="entry name" value="ERV_ALR"/>
    <property type="match status" value="1"/>
</dbReference>
<reference evidence="8 9" key="1">
    <citation type="submission" date="2021-11" db="EMBL/GenBank/DDBJ databases">
        <title>Black yeast isolated from Biological Soil Crust.</title>
        <authorList>
            <person name="Kurbessoian T."/>
        </authorList>
    </citation>
    <scope>NUCLEOTIDE SEQUENCE [LARGE SCALE GENOMIC DNA]</scope>
    <source>
        <strain evidence="8 9">CCFEE 5522</strain>
    </source>
</reference>
<organism evidence="8 9">
    <name type="scientific">Oleoguttula mirabilis</name>
    <dbReference type="NCBI Taxonomy" id="1507867"/>
    <lineage>
        <taxon>Eukaryota</taxon>
        <taxon>Fungi</taxon>
        <taxon>Dikarya</taxon>
        <taxon>Ascomycota</taxon>
        <taxon>Pezizomycotina</taxon>
        <taxon>Dothideomycetes</taxon>
        <taxon>Dothideomycetidae</taxon>
        <taxon>Mycosphaerellales</taxon>
        <taxon>Teratosphaeriaceae</taxon>
        <taxon>Oleoguttula</taxon>
    </lineage>
</organism>
<evidence type="ECO:0000313" key="8">
    <source>
        <dbReference type="EMBL" id="KAK4546038.1"/>
    </source>
</evidence>
<dbReference type="PANTHER" id="PTHR12645">
    <property type="entry name" value="ALR/ERV"/>
    <property type="match status" value="1"/>
</dbReference>
<dbReference type="SUPFAM" id="SSF69000">
    <property type="entry name" value="FAD-dependent thiol oxidase"/>
    <property type="match status" value="1"/>
</dbReference>
<keyword evidence="9" id="KW-1185">Reference proteome</keyword>
<comment type="caution">
    <text evidence="8">The sequence shown here is derived from an EMBL/GenBank/DDBJ whole genome shotgun (WGS) entry which is preliminary data.</text>
</comment>
<dbReference type="Pfam" id="PF04777">
    <property type="entry name" value="Evr1_Alr"/>
    <property type="match status" value="1"/>
</dbReference>
<dbReference type="InterPro" id="IPR039799">
    <property type="entry name" value="ALR/ERV"/>
</dbReference>
<evidence type="ECO:0000256" key="1">
    <source>
        <dbReference type="ARBA" id="ARBA00001974"/>
    </source>
</evidence>
<evidence type="ECO:0000256" key="6">
    <source>
        <dbReference type="RuleBase" id="RU371123"/>
    </source>
</evidence>
<name>A0AAV9JNC0_9PEZI</name>
<protein>
    <recommendedName>
        <fullName evidence="6">Sulfhydryl oxidase</fullName>
        <ecNumber evidence="6">1.8.3.2</ecNumber>
    </recommendedName>
</protein>
<dbReference type="AlphaFoldDB" id="A0AAV9JNC0"/>
<dbReference type="PANTHER" id="PTHR12645:SF1">
    <property type="entry name" value="FAD-LINKED SULFHYDRYL OXIDASE ERV2"/>
    <property type="match status" value="1"/>
</dbReference>
<dbReference type="GO" id="GO:0050660">
    <property type="term" value="F:flavin adenine dinucleotide binding"/>
    <property type="evidence" value="ECO:0007669"/>
    <property type="project" value="TreeGrafter"/>
</dbReference>
<comment type="catalytic activity">
    <reaction evidence="6">
        <text>2 R'C(R)SH + O2 = R'C(R)S-S(R)CR' + H2O2</text>
        <dbReference type="Rhea" id="RHEA:17357"/>
        <dbReference type="ChEBI" id="CHEBI:15379"/>
        <dbReference type="ChEBI" id="CHEBI:16240"/>
        <dbReference type="ChEBI" id="CHEBI:16520"/>
        <dbReference type="ChEBI" id="CHEBI:17412"/>
        <dbReference type="EC" id="1.8.3.2"/>
    </reaction>
</comment>
<evidence type="ECO:0000256" key="2">
    <source>
        <dbReference type="ARBA" id="ARBA00022630"/>
    </source>
</evidence>
<keyword evidence="3 6" id="KW-0274">FAD</keyword>
<dbReference type="FunFam" id="1.20.120.310:FF:000002">
    <property type="entry name" value="Sulfhydryl oxidase"/>
    <property type="match status" value="1"/>
</dbReference>
<dbReference type="EMBL" id="JAVFHQ010000016">
    <property type="protein sequence ID" value="KAK4546038.1"/>
    <property type="molecule type" value="Genomic_DNA"/>
</dbReference>
<dbReference type="EC" id="1.8.3.2" evidence="6"/>
<evidence type="ECO:0000256" key="5">
    <source>
        <dbReference type="ARBA" id="ARBA00023157"/>
    </source>
</evidence>
<proteinExistence type="predicted"/>
<evidence type="ECO:0000256" key="3">
    <source>
        <dbReference type="ARBA" id="ARBA00022827"/>
    </source>
</evidence>
<keyword evidence="2 6" id="KW-0285">Flavoprotein</keyword>
<evidence type="ECO:0000259" key="7">
    <source>
        <dbReference type="PROSITE" id="PS51324"/>
    </source>
</evidence>
<evidence type="ECO:0000256" key="4">
    <source>
        <dbReference type="ARBA" id="ARBA00023002"/>
    </source>
</evidence>
<dbReference type="GO" id="GO:0016971">
    <property type="term" value="F:flavin-dependent sulfhydryl oxidase activity"/>
    <property type="evidence" value="ECO:0007669"/>
    <property type="project" value="InterPro"/>
</dbReference>
<dbReference type="InterPro" id="IPR017905">
    <property type="entry name" value="ERV/ALR_sulphydryl_oxidase"/>
</dbReference>
<keyword evidence="4 6" id="KW-0560">Oxidoreductase</keyword>
<dbReference type="GO" id="GO:0005739">
    <property type="term" value="C:mitochondrion"/>
    <property type="evidence" value="ECO:0007669"/>
    <property type="project" value="TreeGrafter"/>
</dbReference>
<dbReference type="Proteomes" id="UP001324427">
    <property type="component" value="Unassembled WGS sequence"/>
</dbReference>
<gene>
    <name evidence="8" type="ORF">LTR36_002175</name>
</gene>